<evidence type="ECO:0000313" key="1">
    <source>
        <dbReference type="EMBL" id="QSF46521.1"/>
    </source>
</evidence>
<name>A0ABX7LEZ0_9BACL</name>
<reference evidence="1 2" key="1">
    <citation type="submission" date="2021-02" db="EMBL/GenBank/DDBJ databases">
        <title>Paenibacillus tianjinensis sp. nov.</title>
        <authorList>
            <person name="Liu H."/>
        </authorList>
    </citation>
    <scope>NUCLEOTIDE SEQUENCE [LARGE SCALE GENOMIC DNA]</scope>
    <source>
        <strain evidence="1 2">TB2019</strain>
    </source>
</reference>
<dbReference type="InterPro" id="IPR029035">
    <property type="entry name" value="DHS-like_NAD/FAD-binding_dom"/>
</dbReference>
<evidence type="ECO:0000313" key="2">
    <source>
        <dbReference type="Proteomes" id="UP000663452"/>
    </source>
</evidence>
<gene>
    <name evidence="1" type="ORF">JRJ22_08095</name>
</gene>
<sequence>MRAQLVNDLNKLYNEGNLVPFLGSGLSTPFDIPNWSKLIELISSRNLEQDFMRQTVLFSLKNNNYWEAINDIKRFSGMNDRDIQDSIVNIINEKKLDDIPDNLHNYKELGELDFKIYLTTNYDHILFEHIKNISGFIPQNLNEVDLRSSQLLNPLGKRIYHLHGNISNQGSIVISKEQYNDLYNNEKYEAIFKTLATSKQFIFIGFSFTDQYFSGFLEKIQTFSKNKHYIVLNNPDDSIIKHFKDTYELEVIPYYVDKTNQHAHEIRKILSVISNKKLLSDNYASKLAPPSKLEAEKDESLSIPDRNIIDVDVLFGNDSGENDHNLHSYFINTEEYNRIKNGNIFLVSGKRGTGKSSIAKMLKADKPNSCMIIRPDYLQIDNIREQAKTIPNEIFRNKLSKIWLNTIYALMVKNLISQTQESELFSKENLSSFYDFTALNSQDQSFVGTFVSFLKLLTTEQNLSYQSKSKFENVHFNQIDKELAQFPELKDNHIFILFDNLDDDYDLDPDFTILLVNSLIKASMHIVRESTIVKPIIFLREDILSIIAKKENSFISQMRGNVVELRWNKHKLLEVLNTRICHFFTKKHPPKHLLHDPKYYLCKIYPEEYTYIGKNDNKVSKPIGDYLIERSLLRPRELIHFCRKIIEVNNYKYPLTNKNILDSEEKFVKNFIEDLCAEYKKLYPNLRDVIEAFRKNNSTITTKGWLWSKENLNKLFTNEISMLDYQNNTMSSSDAINALYKVGLLRAIDKKEVRGKPKASYKESAIEADFDTDRVDEFDIHRLFRAELKFEKRLSLR</sequence>
<proteinExistence type="predicted"/>
<dbReference type="RefSeq" id="WP_206103996.1">
    <property type="nucleotide sequence ID" value="NZ_CP070969.1"/>
</dbReference>
<dbReference type="SUPFAM" id="SSF52540">
    <property type="entry name" value="P-loop containing nucleoside triphosphate hydrolases"/>
    <property type="match status" value="1"/>
</dbReference>
<dbReference type="EMBL" id="CP070969">
    <property type="protein sequence ID" value="QSF46521.1"/>
    <property type="molecule type" value="Genomic_DNA"/>
</dbReference>
<keyword evidence="2" id="KW-1185">Reference proteome</keyword>
<dbReference type="InterPro" id="IPR027417">
    <property type="entry name" value="P-loop_NTPase"/>
</dbReference>
<dbReference type="InterPro" id="IPR059206">
    <property type="entry name" value="Sll1717-like"/>
</dbReference>
<protein>
    <submittedName>
        <fullName evidence="1">SIR2 family protein</fullName>
    </submittedName>
</protein>
<organism evidence="1 2">
    <name type="scientific">Paenibacillus tianjinensis</name>
    <dbReference type="NCBI Taxonomy" id="2810347"/>
    <lineage>
        <taxon>Bacteria</taxon>
        <taxon>Bacillati</taxon>
        <taxon>Bacillota</taxon>
        <taxon>Bacilli</taxon>
        <taxon>Bacillales</taxon>
        <taxon>Paenibacillaceae</taxon>
        <taxon>Paenibacillus</taxon>
    </lineage>
</organism>
<dbReference type="SUPFAM" id="SSF52467">
    <property type="entry name" value="DHS-like NAD/FAD-binding domain"/>
    <property type="match status" value="1"/>
</dbReference>
<dbReference type="Proteomes" id="UP000663452">
    <property type="component" value="Chromosome"/>
</dbReference>
<dbReference type="NCBIfam" id="NF047389">
    <property type="entry name" value="ATPase_Sll1717"/>
    <property type="match status" value="1"/>
</dbReference>
<accession>A0ABX7LEZ0</accession>
<dbReference type="Pfam" id="PF13289">
    <property type="entry name" value="SIR2_2"/>
    <property type="match status" value="1"/>
</dbReference>